<gene>
    <name evidence="2" type="ORF">GCM10010964_35360</name>
</gene>
<reference evidence="2 3" key="1">
    <citation type="journal article" date="2014" name="Int. J. Syst. Evol. Microbiol.">
        <title>Complete genome sequence of Corynebacterium casei LMG S-19264T (=DSM 44701T), isolated from a smear-ripened cheese.</title>
        <authorList>
            <consortium name="US DOE Joint Genome Institute (JGI-PGF)"/>
            <person name="Walter F."/>
            <person name="Albersmeier A."/>
            <person name="Kalinowski J."/>
            <person name="Ruckert C."/>
        </authorList>
    </citation>
    <scope>NUCLEOTIDE SEQUENCE [LARGE SCALE GENOMIC DNA]</scope>
    <source>
        <strain evidence="2 3">CGMCC 1.16330</strain>
    </source>
</reference>
<keyword evidence="1" id="KW-0732">Signal</keyword>
<feature type="chain" id="PRO_5035240475" description="DUF4189 domain-containing protein" evidence="1">
    <location>
        <begin position="24"/>
        <end position="83"/>
    </location>
</feature>
<protein>
    <recommendedName>
        <fullName evidence="4">DUF4189 domain-containing protein</fullName>
    </recommendedName>
</protein>
<dbReference type="EMBL" id="BMKS01000013">
    <property type="protein sequence ID" value="GGG44881.1"/>
    <property type="molecule type" value="Genomic_DNA"/>
</dbReference>
<accession>A0A8J2ZDP1</accession>
<sequence>MRIPAAATLAALAVLATPTAASASYYVYCANGRIEVDGRDPEQMRNARGSNVCQMGPRFDYLSDAQEFARRNFGGAGRACSCR</sequence>
<dbReference type="AlphaFoldDB" id="A0A8J2ZDP1"/>
<feature type="signal peptide" evidence="1">
    <location>
        <begin position="1"/>
        <end position="23"/>
    </location>
</feature>
<dbReference type="Proteomes" id="UP000597507">
    <property type="component" value="Unassembled WGS sequence"/>
</dbReference>
<dbReference type="RefSeq" id="WP_188902666.1">
    <property type="nucleotide sequence ID" value="NZ_BMKS01000013.1"/>
</dbReference>
<comment type="caution">
    <text evidence="2">The sequence shown here is derived from an EMBL/GenBank/DDBJ whole genome shotgun (WGS) entry which is preliminary data.</text>
</comment>
<evidence type="ECO:0000313" key="3">
    <source>
        <dbReference type="Proteomes" id="UP000597507"/>
    </source>
</evidence>
<name>A0A8J2ZDP1_9PROT</name>
<evidence type="ECO:0008006" key="4">
    <source>
        <dbReference type="Google" id="ProtNLM"/>
    </source>
</evidence>
<keyword evidence="3" id="KW-1185">Reference proteome</keyword>
<organism evidence="2 3">
    <name type="scientific">Caldovatus sediminis</name>
    <dbReference type="NCBI Taxonomy" id="2041189"/>
    <lineage>
        <taxon>Bacteria</taxon>
        <taxon>Pseudomonadati</taxon>
        <taxon>Pseudomonadota</taxon>
        <taxon>Alphaproteobacteria</taxon>
        <taxon>Acetobacterales</taxon>
        <taxon>Roseomonadaceae</taxon>
        <taxon>Caldovatus</taxon>
    </lineage>
</organism>
<evidence type="ECO:0000313" key="2">
    <source>
        <dbReference type="EMBL" id="GGG44881.1"/>
    </source>
</evidence>
<evidence type="ECO:0000256" key="1">
    <source>
        <dbReference type="SAM" id="SignalP"/>
    </source>
</evidence>
<proteinExistence type="predicted"/>